<protein>
    <submittedName>
        <fullName evidence="4">PQQ-binding-like beta-propeller repeat protein</fullName>
    </submittedName>
</protein>
<comment type="caution">
    <text evidence="4">The sequence shown here is derived from an EMBL/GenBank/DDBJ whole genome shotgun (WGS) entry which is preliminary data.</text>
</comment>
<dbReference type="Gene3D" id="2.130.10.10">
    <property type="entry name" value="YVTN repeat-like/Quinoprotein amine dehydrogenase"/>
    <property type="match status" value="2"/>
</dbReference>
<feature type="domain" description="Pyrrolo-quinoline quinone repeat" evidence="3">
    <location>
        <begin position="184"/>
        <end position="333"/>
    </location>
</feature>
<dbReference type="InterPro" id="IPR015943">
    <property type="entry name" value="WD40/YVTN_repeat-like_dom_sf"/>
</dbReference>
<dbReference type="Proteomes" id="UP001596297">
    <property type="component" value="Unassembled WGS sequence"/>
</dbReference>
<proteinExistence type="predicted"/>
<dbReference type="SUPFAM" id="SSF50998">
    <property type="entry name" value="Quinoprotein alcohol dehydrogenase-like"/>
    <property type="match status" value="1"/>
</dbReference>
<gene>
    <name evidence="4" type="ORF">ACFP81_02405</name>
</gene>
<feature type="chain" id="PRO_5045457412" evidence="2">
    <location>
        <begin position="26"/>
        <end position="558"/>
    </location>
</feature>
<evidence type="ECO:0000313" key="5">
    <source>
        <dbReference type="Proteomes" id="UP001596297"/>
    </source>
</evidence>
<keyword evidence="2" id="KW-0732">Signal</keyword>
<feature type="compositionally biased region" description="Low complexity" evidence="1">
    <location>
        <begin position="367"/>
        <end position="386"/>
    </location>
</feature>
<organism evidence="4 5">
    <name type="scientific">Deinococcus lacus</name>
    <dbReference type="NCBI Taxonomy" id="392561"/>
    <lineage>
        <taxon>Bacteria</taxon>
        <taxon>Thermotogati</taxon>
        <taxon>Deinococcota</taxon>
        <taxon>Deinococci</taxon>
        <taxon>Deinococcales</taxon>
        <taxon>Deinococcaceae</taxon>
        <taxon>Deinococcus</taxon>
    </lineage>
</organism>
<dbReference type="InterPro" id="IPR011047">
    <property type="entry name" value="Quinoprotein_ADH-like_sf"/>
</dbReference>
<accession>A0ABW1YC52</accession>
<reference evidence="5" key="1">
    <citation type="journal article" date="2019" name="Int. J. Syst. Evol. Microbiol.">
        <title>The Global Catalogue of Microorganisms (GCM) 10K type strain sequencing project: providing services to taxonomists for standard genome sequencing and annotation.</title>
        <authorList>
            <consortium name="The Broad Institute Genomics Platform"/>
            <consortium name="The Broad Institute Genome Sequencing Center for Infectious Disease"/>
            <person name="Wu L."/>
            <person name="Ma J."/>
        </authorList>
    </citation>
    <scope>NUCLEOTIDE SEQUENCE [LARGE SCALE GENOMIC DNA]</scope>
    <source>
        <strain evidence="5">CGMCC 1.15772</strain>
    </source>
</reference>
<dbReference type="PANTHER" id="PTHR44394:SF1">
    <property type="entry name" value="BETA-ALANINE-ACTIVATING ENZYME"/>
    <property type="match status" value="1"/>
</dbReference>
<feature type="region of interest" description="Disordered" evidence="1">
    <location>
        <begin position="358"/>
        <end position="415"/>
    </location>
</feature>
<feature type="compositionally biased region" description="Low complexity" evidence="1">
    <location>
        <begin position="394"/>
        <end position="403"/>
    </location>
</feature>
<dbReference type="RefSeq" id="WP_380081998.1">
    <property type="nucleotide sequence ID" value="NZ_JBHSWD010000001.1"/>
</dbReference>
<sequence>MSNKTRLTWLYGLFAASLTLTPAIAAPQPDWTKALPALSSVSLDESGDLAFIGNDAAIYRVAPDGTVRWQYKVGDIGRAQPVFAEGRLYAASYDDSVYALDSGGQLLWSTRLDGDVFSSPALLPGGDLIVATAAGSIYRLDAQTGQVAWQYSASAPVYSSPAVGPGGSIFVGNQAGQLTSLSDSGTLRWTFQAGASIFSSPALDAENVYFGSSDRQVYSLTQAGELRWKQPTGLFVNASPVLTAAGQVVVGSYDGRLYAFDRAGTPLWQYVAGAPIAAAAAELADGTLLVGDLGGTLHAVSPEGQPVWILPTGKKIDTAAAVSDQGRVYVSSEGSQVTLLSGLPPLSSGDWPAFRQVPSGLGRTPSAAEAQARLAARAPAQQAARPTPQPEPAPALASAAEAQGTPGPAAAPSLPAETADVPVLSVLDIPVTPLPSAATSAATPAAAPEPLSPAAQQLAAGLYRAGEELWLPLDALTEAYGLKIWLLSPRSVTVQLPAGPQKLAGFGIRKLEGVTYVPLSELEAFSGAQVERTAESLSLSLGGTALKLPLEQSAPASP</sequence>
<dbReference type="Pfam" id="PF13360">
    <property type="entry name" value="PQQ_2"/>
    <property type="match status" value="2"/>
</dbReference>
<dbReference type="SMART" id="SM00564">
    <property type="entry name" value="PQQ"/>
    <property type="match status" value="6"/>
</dbReference>
<keyword evidence="5" id="KW-1185">Reference proteome</keyword>
<dbReference type="InterPro" id="IPR018391">
    <property type="entry name" value="PQQ_b-propeller_rpt"/>
</dbReference>
<dbReference type="PANTHER" id="PTHR44394">
    <property type="entry name" value="BETA-ALANINE-ACTIVATING ENZYME"/>
    <property type="match status" value="1"/>
</dbReference>
<dbReference type="InterPro" id="IPR002372">
    <property type="entry name" value="PQQ_rpt_dom"/>
</dbReference>
<evidence type="ECO:0000256" key="2">
    <source>
        <dbReference type="SAM" id="SignalP"/>
    </source>
</evidence>
<name>A0ABW1YC52_9DEIO</name>
<evidence type="ECO:0000313" key="4">
    <source>
        <dbReference type="EMBL" id="MFC6590990.1"/>
    </source>
</evidence>
<dbReference type="InterPro" id="IPR052091">
    <property type="entry name" value="Beta-ala_Activ/Resist"/>
</dbReference>
<evidence type="ECO:0000256" key="1">
    <source>
        <dbReference type="SAM" id="MobiDB-lite"/>
    </source>
</evidence>
<dbReference type="EMBL" id="JBHSWD010000001">
    <property type="protein sequence ID" value="MFC6590990.1"/>
    <property type="molecule type" value="Genomic_DNA"/>
</dbReference>
<evidence type="ECO:0000259" key="3">
    <source>
        <dbReference type="Pfam" id="PF13360"/>
    </source>
</evidence>
<feature type="signal peptide" evidence="2">
    <location>
        <begin position="1"/>
        <end position="25"/>
    </location>
</feature>
<feature type="domain" description="Pyrrolo-quinoline quinone repeat" evidence="3">
    <location>
        <begin position="56"/>
        <end position="156"/>
    </location>
</feature>